<keyword evidence="1" id="KW-1133">Transmembrane helix</keyword>
<reference evidence="2 3" key="1">
    <citation type="submission" date="2020-04" db="EMBL/GenBank/DDBJ databases">
        <title>Molecular characterization of pseudomonads from Agaricus bisporus reveal novel blotch 2 pathogens in Western Europe.</title>
        <authorList>
            <person name="Taparia T."/>
            <person name="Krijger M."/>
            <person name="Haynes E."/>
            <person name="Elpinstone J.G."/>
            <person name="Noble R."/>
            <person name="Van Der Wolf J."/>
        </authorList>
    </citation>
    <scope>NUCLEOTIDE SEQUENCE [LARGE SCALE GENOMIC DNA]</scope>
    <source>
        <strain evidence="2 3">IPO3782</strain>
    </source>
</reference>
<dbReference type="RefSeq" id="WP_177076354.1">
    <property type="nucleotide sequence ID" value="NZ_JACARG010000010.1"/>
</dbReference>
<sequence length="106" mass="11766">MSLASPGLIAQDNALELNTGKEAAGYRGRPQMTLHEQNPLEGEACQRQRPLWFWLPIGFLIVFLTIASMIFLGTNPAEWMFVALNFGWAIVALTLLARLSGVAKHR</sequence>
<protein>
    <submittedName>
        <fullName evidence="2">Uncharacterized protein</fullName>
    </submittedName>
</protein>
<evidence type="ECO:0000313" key="2">
    <source>
        <dbReference type="EMBL" id="NWE12390.1"/>
    </source>
</evidence>
<accession>A0A7Y8JNG2</accession>
<keyword evidence="1" id="KW-0812">Transmembrane</keyword>
<feature type="transmembrane region" description="Helical" evidence="1">
    <location>
        <begin position="79"/>
        <end position="99"/>
    </location>
</feature>
<feature type="transmembrane region" description="Helical" evidence="1">
    <location>
        <begin position="51"/>
        <end position="73"/>
    </location>
</feature>
<gene>
    <name evidence="2" type="ORF">HX822_05525</name>
</gene>
<organism evidence="2 3">
    <name type="scientific">Pseudomonas yamanorum</name>
    <dbReference type="NCBI Taxonomy" id="515393"/>
    <lineage>
        <taxon>Bacteria</taxon>
        <taxon>Pseudomonadati</taxon>
        <taxon>Pseudomonadota</taxon>
        <taxon>Gammaproteobacteria</taxon>
        <taxon>Pseudomonadales</taxon>
        <taxon>Pseudomonadaceae</taxon>
        <taxon>Pseudomonas</taxon>
    </lineage>
</organism>
<keyword evidence="1" id="KW-0472">Membrane</keyword>
<proteinExistence type="predicted"/>
<name>A0A7Y8JNG2_9PSED</name>
<dbReference type="Proteomes" id="UP000531950">
    <property type="component" value="Unassembled WGS sequence"/>
</dbReference>
<evidence type="ECO:0000256" key="1">
    <source>
        <dbReference type="SAM" id="Phobius"/>
    </source>
</evidence>
<dbReference type="EMBL" id="JACARG010000010">
    <property type="protein sequence ID" value="NWE12390.1"/>
    <property type="molecule type" value="Genomic_DNA"/>
</dbReference>
<dbReference type="AlphaFoldDB" id="A0A7Y8JNG2"/>
<evidence type="ECO:0000313" key="3">
    <source>
        <dbReference type="Proteomes" id="UP000531950"/>
    </source>
</evidence>
<comment type="caution">
    <text evidence="2">The sequence shown here is derived from an EMBL/GenBank/DDBJ whole genome shotgun (WGS) entry which is preliminary data.</text>
</comment>